<dbReference type="PROSITE" id="PS51257">
    <property type="entry name" value="PROKAR_LIPOPROTEIN"/>
    <property type="match status" value="1"/>
</dbReference>
<accession>A0ABY3FI30</accession>
<dbReference type="Proteomes" id="UP000317938">
    <property type="component" value="Unassembled WGS sequence"/>
</dbReference>
<name>A0ABY3FI30_9GAMM</name>
<keyword evidence="1" id="KW-0732">Signal</keyword>
<proteinExistence type="predicted"/>
<dbReference type="SUPFAM" id="SSF53850">
    <property type="entry name" value="Periplasmic binding protein-like II"/>
    <property type="match status" value="1"/>
</dbReference>
<sequence length="139" mass="14991">MLKKILLPLLPLLLLSCYSVNAEVVVVVHPTNNSSFDQSEISKLFLGKAKSFSDGNQAVPLNQEEASTARQEFDANVLSKSGSQLKAYWSKLIFTGKGSPPKEVTNDAEVIDLVGKNPSMIGYINASSLTDSVKSVGKF</sequence>
<evidence type="ECO:0000313" key="3">
    <source>
        <dbReference type="Proteomes" id="UP000317938"/>
    </source>
</evidence>
<evidence type="ECO:0000313" key="2">
    <source>
        <dbReference type="EMBL" id="TVU85574.1"/>
    </source>
</evidence>
<gene>
    <name evidence="2" type="ORF">FQP85_03830</name>
</gene>
<organism evidence="2 3">
    <name type="scientific">Pseudoalteromonas neustonica</name>
    <dbReference type="NCBI Taxonomy" id="1840331"/>
    <lineage>
        <taxon>Bacteria</taxon>
        <taxon>Pseudomonadati</taxon>
        <taxon>Pseudomonadota</taxon>
        <taxon>Gammaproteobacteria</taxon>
        <taxon>Alteromonadales</taxon>
        <taxon>Pseudoalteromonadaceae</taxon>
        <taxon>Pseudoalteromonas</taxon>
    </lineage>
</organism>
<feature type="chain" id="PRO_5045857250" evidence="1">
    <location>
        <begin position="23"/>
        <end position="139"/>
    </location>
</feature>
<dbReference type="Gene3D" id="3.40.190.10">
    <property type="entry name" value="Periplasmic binding protein-like II"/>
    <property type="match status" value="1"/>
</dbReference>
<evidence type="ECO:0000256" key="1">
    <source>
        <dbReference type="SAM" id="SignalP"/>
    </source>
</evidence>
<keyword evidence="3" id="KW-1185">Reference proteome</keyword>
<feature type="signal peptide" evidence="1">
    <location>
        <begin position="1"/>
        <end position="22"/>
    </location>
</feature>
<protein>
    <submittedName>
        <fullName evidence="2">Phosphate ABC transporter substrate-binding protein</fullName>
    </submittedName>
</protein>
<comment type="caution">
    <text evidence="2">The sequence shown here is derived from an EMBL/GenBank/DDBJ whole genome shotgun (WGS) entry which is preliminary data.</text>
</comment>
<reference evidence="2 3" key="1">
    <citation type="submission" date="2019-07" db="EMBL/GenBank/DDBJ databases">
        <title>Diversity of Bacteria from Kongsfjorden, Arctic.</title>
        <authorList>
            <person name="Yu Y."/>
        </authorList>
    </citation>
    <scope>NUCLEOTIDE SEQUENCE [LARGE SCALE GENOMIC DNA]</scope>
    <source>
        <strain evidence="2 3">SM1927</strain>
    </source>
</reference>
<dbReference type="EMBL" id="VNFF01000003">
    <property type="protein sequence ID" value="TVU85574.1"/>
    <property type="molecule type" value="Genomic_DNA"/>
</dbReference>